<dbReference type="EMBL" id="JAVLET010000008">
    <property type="protein sequence ID" value="KAL0467829.1"/>
    <property type="molecule type" value="Genomic_DNA"/>
</dbReference>
<feature type="domain" description="Bromo" evidence="11">
    <location>
        <begin position="640"/>
        <end position="710"/>
    </location>
</feature>
<dbReference type="InterPro" id="IPR001487">
    <property type="entry name" value="Bromodomain"/>
</dbReference>
<feature type="region of interest" description="Disordered" evidence="10">
    <location>
        <begin position="916"/>
        <end position="935"/>
    </location>
</feature>
<dbReference type="PROSITE" id="PS51038">
    <property type="entry name" value="BAH"/>
    <property type="match status" value="1"/>
</dbReference>
<dbReference type="InterPro" id="IPR037382">
    <property type="entry name" value="Rsc/polybromo"/>
</dbReference>
<evidence type="ECO:0000256" key="4">
    <source>
        <dbReference type="ARBA" id="ARBA00023015"/>
    </source>
</evidence>
<evidence type="ECO:0000256" key="10">
    <source>
        <dbReference type="SAM" id="MobiDB-lite"/>
    </source>
</evidence>
<feature type="compositionally biased region" description="Polar residues" evidence="10">
    <location>
        <begin position="1016"/>
        <end position="1025"/>
    </location>
</feature>
<feature type="compositionally biased region" description="Low complexity" evidence="10">
    <location>
        <begin position="187"/>
        <end position="207"/>
    </location>
</feature>
<dbReference type="Gene3D" id="1.20.920.10">
    <property type="entry name" value="Bromodomain-like"/>
    <property type="match status" value="2"/>
</dbReference>
<dbReference type="PROSITE" id="PS50014">
    <property type="entry name" value="BROMODOMAIN_2"/>
    <property type="match status" value="2"/>
</dbReference>
<dbReference type="CDD" id="cd04369">
    <property type="entry name" value="Bromodomain"/>
    <property type="match status" value="1"/>
</dbReference>
<reference evidence="13 14" key="1">
    <citation type="submission" date="2023-09" db="EMBL/GenBank/DDBJ databases">
        <title>Multi-omics analysis of a traditional fermented food reveals byproduct-associated fungal strains for waste-to-food upcycling.</title>
        <authorList>
            <consortium name="Lawrence Berkeley National Laboratory"/>
            <person name="Rekdal V.M."/>
            <person name="Villalobos-Escobedo J.M."/>
            <person name="Rodriguez-Valeron N."/>
            <person name="Garcia M.O."/>
            <person name="Vasquez D.P."/>
            <person name="Damayanti I."/>
            <person name="Sorensen P.M."/>
            <person name="Baidoo E.E."/>
            <person name="De Carvalho A.C."/>
            <person name="Riley R."/>
            <person name="Lipzen A."/>
            <person name="He G."/>
            <person name="Yan M."/>
            <person name="Haridas S."/>
            <person name="Daum C."/>
            <person name="Yoshinaga Y."/>
            <person name="Ng V."/>
            <person name="Grigoriev I.V."/>
            <person name="Munk R."/>
            <person name="Nuraida L."/>
            <person name="Wijaya C.H."/>
            <person name="Morales P.-C."/>
            <person name="Keasling J.D."/>
        </authorList>
    </citation>
    <scope>NUCLEOTIDE SEQUENCE [LARGE SCALE GENOMIC DNA]</scope>
    <source>
        <strain evidence="13 14">FGSC 2613</strain>
    </source>
</reference>
<feature type="compositionally biased region" description="Low complexity" evidence="10">
    <location>
        <begin position="311"/>
        <end position="347"/>
    </location>
</feature>
<evidence type="ECO:0000256" key="2">
    <source>
        <dbReference type="ARBA" id="ARBA00022737"/>
    </source>
</evidence>
<evidence type="ECO:0000256" key="8">
    <source>
        <dbReference type="PROSITE-ProRule" id="PRU00035"/>
    </source>
</evidence>
<feature type="compositionally biased region" description="Pro residues" evidence="10">
    <location>
        <begin position="1236"/>
        <end position="1262"/>
    </location>
</feature>
<feature type="coiled-coil region" evidence="9">
    <location>
        <begin position="675"/>
        <end position="727"/>
    </location>
</feature>
<feature type="compositionally biased region" description="Pro residues" evidence="10">
    <location>
        <begin position="1320"/>
        <end position="1329"/>
    </location>
</feature>
<comment type="subcellular location">
    <subcellularLocation>
        <location evidence="1">Nucleus</location>
    </subcellularLocation>
</comment>
<dbReference type="PROSITE" id="PS00633">
    <property type="entry name" value="BROMODOMAIN_1"/>
    <property type="match status" value="1"/>
</dbReference>
<feature type="region of interest" description="Disordered" evidence="10">
    <location>
        <begin position="1044"/>
        <end position="1110"/>
    </location>
</feature>
<dbReference type="PANTHER" id="PTHR16062:SF21">
    <property type="entry name" value="CHROMATIN STRUCTURE-REMODELING COMPLEX SUBUNIT RSC1-RELATED"/>
    <property type="match status" value="1"/>
</dbReference>
<proteinExistence type="predicted"/>
<feature type="compositionally biased region" description="Low complexity" evidence="10">
    <location>
        <begin position="1172"/>
        <end position="1211"/>
    </location>
</feature>
<dbReference type="Proteomes" id="UP001451303">
    <property type="component" value="Unassembled WGS sequence"/>
</dbReference>
<dbReference type="InterPro" id="IPR048047">
    <property type="entry name" value="RSC1/2_bromodom"/>
</dbReference>
<feature type="region of interest" description="Disordered" evidence="10">
    <location>
        <begin position="296"/>
        <end position="420"/>
    </location>
</feature>
<evidence type="ECO:0000256" key="7">
    <source>
        <dbReference type="ARBA" id="ARBA00023242"/>
    </source>
</evidence>
<feature type="compositionally biased region" description="Basic and acidic residues" evidence="10">
    <location>
        <begin position="377"/>
        <end position="394"/>
    </location>
</feature>
<keyword evidence="4" id="KW-0805">Transcription regulation</keyword>
<feature type="compositionally biased region" description="Low complexity" evidence="10">
    <location>
        <begin position="1330"/>
        <end position="1351"/>
    </location>
</feature>
<feature type="compositionally biased region" description="Basic and acidic residues" evidence="10">
    <location>
        <begin position="1060"/>
        <end position="1069"/>
    </location>
</feature>
<dbReference type="InterPro" id="IPR018359">
    <property type="entry name" value="Bromodomain_CS"/>
</dbReference>
<feature type="region of interest" description="Disordered" evidence="10">
    <location>
        <begin position="249"/>
        <end position="274"/>
    </location>
</feature>
<dbReference type="CDD" id="cd04717">
    <property type="entry name" value="BAH_polybromo"/>
    <property type="match status" value="1"/>
</dbReference>
<feature type="region of interest" description="Disordered" evidence="10">
    <location>
        <begin position="1479"/>
        <end position="1516"/>
    </location>
</feature>
<dbReference type="Pfam" id="PF01426">
    <property type="entry name" value="BAH"/>
    <property type="match status" value="1"/>
</dbReference>
<organism evidence="13 14">
    <name type="scientific">Neurospora intermedia</name>
    <dbReference type="NCBI Taxonomy" id="5142"/>
    <lineage>
        <taxon>Eukaryota</taxon>
        <taxon>Fungi</taxon>
        <taxon>Dikarya</taxon>
        <taxon>Ascomycota</taxon>
        <taxon>Pezizomycotina</taxon>
        <taxon>Sordariomycetes</taxon>
        <taxon>Sordariomycetidae</taxon>
        <taxon>Sordariales</taxon>
        <taxon>Sordariaceae</taxon>
        <taxon>Neurospora</taxon>
    </lineage>
</organism>
<keyword evidence="9" id="KW-0175">Coiled coil</keyword>
<feature type="compositionally biased region" description="Low complexity" evidence="10">
    <location>
        <begin position="1263"/>
        <end position="1289"/>
    </location>
</feature>
<feature type="compositionally biased region" description="Low complexity" evidence="10">
    <location>
        <begin position="264"/>
        <end position="274"/>
    </location>
</feature>
<accession>A0ABR3D544</accession>
<feature type="domain" description="BAH" evidence="12">
    <location>
        <begin position="752"/>
        <end position="871"/>
    </location>
</feature>
<feature type="region of interest" description="Disordered" evidence="10">
    <location>
        <begin position="1158"/>
        <end position="1403"/>
    </location>
</feature>
<dbReference type="SUPFAM" id="SSF47370">
    <property type="entry name" value="Bromodomain"/>
    <property type="match status" value="2"/>
</dbReference>
<keyword evidence="2" id="KW-0677">Repeat</keyword>
<evidence type="ECO:0000313" key="14">
    <source>
        <dbReference type="Proteomes" id="UP001451303"/>
    </source>
</evidence>
<feature type="region of interest" description="Disordered" evidence="10">
    <location>
        <begin position="1006"/>
        <end position="1026"/>
    </location>
</feature>
<feature type="compositionally biased region" description="Basic residues" evidence="10">
    <location>
        <begin position="585"/>
        <end position="599"/>
    </location>
</feature>
<keyword evidence="3" id="KW-0156">Chromatin regulator</keyword>
<evidence type="ECO:0000256" key="9">
    <source>
        <dbReference type="SAM" id="Coils"/>
    </source>
</evidence>
<feature type="compositionally biased region" description="Acidic residues" evidence="10">
    <location>
        <begin position="395"/>
        <end position="414"/>
    </location>
</feature>
<sequence length="1617" mass="182583">MDDSKVYLSKRKVMGLLVVVKWRRWTNQGSRYNSSGTVHASAARSNFVTVLVSIRGLDVQCGKGTVQADGGEFPQRTGRETSLWVGDIISAHARRGGLPRELKCSAGGDGQANQSLPMQQSTPIGPSSWFRVFPQEELAITTLHYTTFYTRHPWWASFRRSSSSFCHRRTQTDSRPRQRYPNQQHPARTTEPTRQPTTTSSTTATATTTTTTATLDIGLRVENRVCVRQSTCCCCCCRCVFGLSGGITSEKHRQTADRGEESRSPPLRYRPSSLHYNLPSRYHIPVACVAAMPTLRERPSRGDSSPAKRNTTSSAAAPTRTTARTTPRTTRRQSSNANSNIMAAAPARDAIEVRESIEAKGDVDDDVDMEDADAKDDEPRKPTDKDHDADMADNREDDEDEDQDQDEEDEEEESDSAKDLLQLIRDTSEYLCRYTIKVDGEDYEIASGFQRLVNKRSLPDYFEVIKTPMAFSTIRGKLGKKSYTSFNEFVQDVTRICHNAQVYNRPSAPIFSDAGRLLEVFKEKLAELVQKGDITERDAEIPDYGPLPEFEDSPTPEEEEDEEEEEEEEEESESDDSDAVDSDGRRRRGRRRGGRSRRRKQDDDDEEAQKKHTRPLKVLTPQEARIQALLKGLRKFKNENGHVRINHFQRLPDKSESPAYYAAVRNPIALDMIIRKHKRKKYQNLDQVLQDLELMFENAKLFHEQGSEEYEDAVELQKEARALTEQEKAKPDDDFRDADGKLPLDSIEHGDELWRVGDWVHIRNPNDLSKPIVAQIYRMWSDKSGQKWVNACWFYRPEQTVHRYDKFFYENEVVKTGQYRDHRIEEIEDRCFVMFITRYPKGRPRGLPYNKVVYVCEARYNEEKCKFNKVKTWSSCLPEEVRDQDYEMDLWPVPRTMRKIPSPIKHLLQADAKETDDLPKPTWRSPNAPPLIGAVHRRPREPNVVVRPIGAAPSREEQESKQSGSQCVLLRIFPTPHSSIPFTFSSLLLPGSVLPSFMFDFNPRSQLHSSRLDPSRSPTPGSSLVSFPFETEASARVNLQKLVTPPCSSSTSTVGQTSKKALERKDLSNKESPPPEAHPIFIAPVPLAIGPGPGSGSSHRQSFSGGVPGTPTFHPSVAPAPGPGGHVAFGGQHYVQHFAPRQQQQKPQGHGIAPHIVQIHGHPQSHPPPPIHQYQPQLQPHPHQGLHQQPLGPQHQHQPMPGMPMHVQPHHPGMPPMQPSPHHYPHQQPPSYSHQQPPPYHGPGPQHVPIPQPPHQPPPPPQQQQQQHLQQQQQQQLHQPYQQIQYIHHGPPTTQSQLAPAPPPGPQYDPHHPHSRPVHAHPPPPPPPQQQQQPFGVGPPHHPGVPIGLPVAHHSHSHPQPSPIAPNFPTPNRHHQPPPMGTPMQQHPPTMPQQLAPGSAAGNAYNAPRAPEVYTLADNIDSEIPEEVKEQFQTDDQGRVLFFTAPPLNRASVRNGGVAEQFAGLGHSVHWESIKALKEERRRKRKERDEALQEEANKRKAAKTAEAKANGEGDEHKKALSLLEEGILQWCEQMQKGTKHLDELLGGQEEWEEMMRQSKEENKGLTEAEIRKKSVRWWLEDQIKKGLVTEEERKQLEEAFLADAKGLTSVKATGLKA</sequence>
<dbReference type="Pfam" id="PF00439">
    <property type="entry name" value="Bromodomain"/>
    <property type="match status" value="2"/>
</dbReference>
<keyword evidence="7" id="KW-0539">Nucleus</keyword>
<keyword evidence="14" id="KW-1185">Reference proteome</keyword>
<evidence type="ECO:0000256" key="1">
    <source>
        <dbReference type="ARBA" id="ARBA00004123"/>
    </source>
</evidence>
<feature type="compositionally biased region" description="Basic and acidic residues" evidence="10">
    <location>
        <begin position="349"/>
        <end position="362"/>
    </location>
</feature>
<protein>
    <submittedName>
        <fullName evidence="13">Uncharacterized protein</fullName>
    </submittedName>
</protein>
<dbReference type="CDD" id="cd05522">
    <property type="entry name" value="Bromo_Rsc1_2_II"/>
    <property type="match status" value="1"/>
</dbReference>
<evidence type="ECO:0000259" key="11">
    <source>
        <dbReference type="PROSITE" id="PS50014"/>
    </source>
</evidence>
<comment type="caution">
    <text evidence="13">The sequence shown here is derived from an EMBL/GenBank/DDBJ whole genome shotgun (WGS) entry which is preliminary data.</text>
</comment>
<evidence type="ECO:0000256" key="5">
    <source>
        <dbReference type="ARBA" id="ARBA00023117"/>
    </source>
</evidence>
<feature type="compositionally biased region" description="Basic and acidic residues" evidence="10">
    <location>
        <begin position="249"/>
        <end position="263"/>
    </location>
</feature>
<dbReference type="SMART" id="SM00439">
    <property type="entry name" value="BAH"/>
    <property type="match status" value="1"/>
</dbReference>
<feature type="compositionally biased region" description="Pro residues" evidence="10">
    <location>
        <begin position="1360"/>
        <end position="1369"/>
    </location>
</feature>
<dbReference type="SMART" id="SM00297">
    <property type="entry name" value="BROMO"/>
    <property type="match status" value="2"/>
</dbReference>
<keyword evidence="5 8" id="KW-0103">Bromodomain</keyword>
<dbReference type="InterPro" id="IPR001025">
    <property type="entry name" value="BAH_dom"/>
</dbReference>
<feature type="compositionally biased region" description="Acidic residues" evidence="10">
    <location>
        <begin position="363"/>
        <end position="376"/>
    </location>
</feature>
<dbReference type="PRINTS" id="PR00503">
    <property type="entry name" value="BROMODOMAIN"/>
</dbReference>
<feature type="compositionally biased region" description="Basic and acidic residues" evidence="10">
    <location>
        <begin position="1487"/>
        <end position="1516"/>
    </location>
</feature>
<dbReference type="Gene3D" id="2.30.30.490">
    <property type="match status" value="1"/>
</dbReference>
<evidence type="ECO:0000313" key="13">
    <source>
        <dbReference type="EMBL" id="KAL0467829.1"/>
    </source>
</evidence>
<dbReference type="InterPro" id="IPR036427">
    <property type="entry name" value="Bromodomain-like_sf"/>
</dbReference>
<feature type="region of interest" description="Disordered" evidence="10">
    <location>
        <begin position="166"/>
        <end position="207"/>
    </location>
</feature>
<evidence type="ECO:0000256" key="3">
    <source>
        <dbReference type="ARBA" id="ARBA00022853"/>
    </source>
</evidence>
<keyword evidence="6" id="KW-0804">Transcription</keyword>
<evidence type="ECO:0000259" key="12">
    <source>
        <dbReference type="PROSITE" id="PS51038"/>
    </source>
</evidence>
<gene>
    <name evidence="13" type="ORF">QR685DRAFT_608016</name>
</gene>
<dbReference type="InterPro" id="IPR043151">
    <property type="entry name" value="BAH_sf"/>
</dbReference>
<feature type="compositionally biased region" description="Low complexity" evidence="10">
    <location>
        <begin position="1382"/>
        <end position="1394"/>
    </location>
</feature>
<feature type="domain" description="Bromo" evidence="11">
    <location>
        <begin position="441"/>
        <end position="511"/>
    </location>
</feature>
<name>A0ABR3D544_NEUIN</name>
<evidence type="ECO:0000256" key="6">
    <source>
        <dbReference type="ARBA" id="ARBA00023163"/>
    </source>
</evidence>
<dbReference type="PANTHER" id="PTHR16062">
    <property type="entry name" value="SWI/SNF-RELATED"/>
    <property type="match status" value="1"/>
</dbReference>
<feature type="compositionally biased region" description="Acidic residues" evidence="10">
    <location>
        <begin position="549"/>
        <end position="581"/>
    </location>
</feature>
<feature type="region of interest" description="Disordered" evidence="10">
    <location>
        <begin position="534"/>
        <end position="620"/>
    </location>
</feature>